<gene>
    <name evidence="2" type="ORF">D7V93_36790</name>
</gene>
<dbReference type="SUPFAM" id="SSF56300">
    <property type="entry name" value="Metallo-dependent phosphatases"/>
    <property type="match status" value="1"/>
</dbReference>
<dbReference type="AlphaFoldDB" id="A0A3A8NUP8"/>
<keyword evidence="3" id="KW-1185">Reference proteome</keyword>
<proteinExistence type="predicted"/>
<protein>
    <recommendedName>
        <fullName evidence="1">PhoD-like phosphatase domain-containing protein</fullName>
    </recommendedName>
</protein>
<reference evidence="3" key="1">
    <citation type="submission" date="2018-09" db="EMBL/GenBank/DDBJ databases">
        <authorList>
            <person name="Livingstone P.G."/>
            <person name="Whitworth D.E."/>
        </authorList>
    </citation>
    <scope>NUCLEOTIDE SEQUENCE [LARGE SCALE GENOMIC DNA]</scope>
    <source>
        <strain evidence="3">CA051B</strain>
    </source>
</reference>
<dbReference type="Pfam" id="PF19050">
    <property type="entry name" value="PhoD_2"/>
    <property type="match status" value="1"/>
</dbReference>
<feature type="domain" description="PhoD-like phosphatase" evidence="1">
    <location>
        <begin position="185"/>
        <end position="302"/>
    </location>
</feature>
<organism evidence="2 3">
    <name type="scientific">Corallococcus llansteffanensis</name>
    <dbReference type="NCBI Taxonomy" id="2316731"/>
    <lineage>
        <taxon>Bacteria</taxon>
        <taxon>Pseudomonadati</taxon>
        <taxon>Myxococcota</taxon>
        <taxon>Myxococcia</taxon>
        <taxon>Myxococcales</taxon>
        <taxon>Cystobacterineae</taxon>
        <taxon>Myxococcaceae</taxon>
        <taxon>Corallococcus</taxon>
    </lineage>
</organism>
<dbReference type="RefSeq" id="WP_120647795.1">
    <property type="nucleotide sequence ID" value="NZ_RAWB01000628.1"/>
</dbReference>
<sequence>MKLLLGPILYAKTQPEPDEALHDTWSFFVNVFLDSASTATPPGLKLCFQDREGKVVFASEEARPVADFTWLPEDTRGVVWRWEVQLCRKEEAQRLSYHFESLTDPGTPFSFEEPPPPPGKLPYPFPKQPLRVANVVVPQRGGSPNIAFFSCNGTSQGNWGNIDDPLALWSKMLRQHESDPTDPAKTPGFQLLLGGGDQLYADSLCHTVEPLKKFMRLPRSARREAPLPDGVRDVLVAAYVRLYRERWGGEQGIGAMLRCVPGLFMWDDHDIIDGWGSLERLQWAPWYRALYDAAARTFEAFQRGVLDQPRSVREPDDQESFCLPPGAPERDARATRHYFQAACFSTPECDLDLVLLDLRSGRTLRVTDPEASPPEVEYPVMSRPQWAAFDAWRDQYRGRAEKNGKKTRHVLVVCSVPLVHLRFGTAVESGSRITTLRDDMLDQWESGVHSGERERVIMNLFSLAKQAYCAVTVLSGDVHVGAHATLRSRNPDHLIPALQSAGQVCIEQATSSPIVHPPPSPMEFAGMLWMSQDSREYLSKGLETELGLLGETRYLRDRNWLSIRVDRPRKKEDANPDVKARPRLWARWVTEQSKLSTELVVYPPPFLKEG</sequence>
<evidence type="ECO:0000313" key="3">
    <source>
        <dbReference type="Proteomes" id="UP000272888"/>
    </source>
</evidence>
<dbReference type="InterPro" id="IPR029052">
    <property type="entry name" value="Metallo-depent_PP-like"/>
</dbReference>
<comment type="caution">
    <text evidence="2">The sequence shown here is derived from an EMBL/GenBank/DDBJ whole genome shotgun (WGS) entry which is preliminary data.</text>
</comment>
<dbReference type="EMBL" id="RAWB01000628">
    <property type="protein sequence ID" value="RKH43742.1"/>
    <property type="molecule type" value="Genomic_DNA"/>
</dbReference>
<dbReference type="PANTHER" id="PTHR46689">
    <property type="entry name" value="MEMBRANE PROTEIN, PUTATIVE-RELATED"/>
    <property type="match status" value="1"/>
</dbReference>
<evidence type="ECO:0000313" key="2">
    <source>
        <dbReference type="EMBL" id="RKH43742.1"/>
    </source>
</evidence>
<evidence type="ECO:0000259" key="1">
    <source>
        <dbReference type="Pfam" id="PF19050"/>
    </source>
</evidence>
<dbReference type="Proteomes" id="UP000272888">
    <property type="component" value="Unassembled WGS sequence"/>
</dbReference>
<dbReference type="InterPro" id="IPR043904">
    <property type="entry name" value="PhoD_2-like"/>
</dbReference>
<dbReference type="PANTHER" id="PTHR46689:SF1">
    <property type="entry name" value="PHOD-LIKE PHOSPHATASE DOMAIN-CONTAINING PROTEIN"/>
    <property type="match status" value="1"/>
</dbReference>
<dbReference type="Gene3D" id="3.60.21.70">
    <property type="entry name" value="PhoD-like phosphatase"/>
    <property type="match status" value="1"/>
</dbReference>
<dbReference type="GO" id="GO:0016020">
    <property type="term" value="C:membrane"/>
    <property type="evidence" value="ECO:0007669"/>
    <property type="project" value="TreeGrafter"/>
</dbReference>
<dbReference type="InterPro" id="IPR038607">
    <property type="entry name" value="PhoD-like_sf"/>
</dbReference>
<accession>A0A3A8NUP8</accession>
<name>A0A3A8NUP8_9BACT</name>